<dbReference type="Proteomes" id="UP000290517">
    <property type="component" value="Unassembled WGS sequence"/>
</dbReference>
<dbReference type="Proteomes" id="UP000289805">
    <property type="component" value="Unassembled WGS sequence"/>
</dbReference>
<dbReference type="Gene3D" id="3.10.290.30">
    <property type="entry name" value="MM3350-like"/>
    <property type="match status" value="1"/>
</dbReference>
<evidence type="ECO:0000313" key="5">
    <source>
        <dbReference type="Proteomes" id="UP000289805"/>
    </source>
</evidence>
<dbReference type="InterPro" id="IPR012912">
    <property type="entry name" value="Plasmid_pRiA4b_Orf3-like"/>
</dbReference>
<dbReference type="Pfam" id="PF07929">
    <property type="entry name" value="PRiA4_ORF3"/>
    <property type="match status" value="1"/>
</dbReference>
<dbReference type="PANTHER" id="PTHR41878:SF1">
    <property type="entry name" value="TNPR PROTEIN"/>
    <property type="match status" value="1"/>
</dbReference>
<name>A0A4V1N5H0_9CELL</name>
<proteinExistence type="predicted"/>
<protein>
    <submittedName>
        <fullName evidence="4">Plasmid pRiA4b ORF-3 family protein</fullName>
    </submittedName>
</protein>
<comment type="caution">
    <text evidence="4">The sequence shown here is derived from an EMBL/GenBank/DDBJ whole genome shotgun (WGS) entry which is preliminary data.</text>
</comment>
<dbReference type="EMBL" id="SDJR01000001">
    <property type="protein sequence ID" value="RXR27926.1"/>
    <property type="molecule type" value="Genomic_DNA"/>
</dbReference>
<sequence length="530" mass="56108">MIGSPAASSVPPPAVSAPPASLDSVPTASPTWPAHSSFATAKRLRIRVELVDVVPPVWRALDVPASATLAQLHAALQAAMGWADVHLHGFARTDFWADGPARRFLPDDSVDAGEEGRRESSVQVGDLMKELGDSLVYLYDYGDGWEHTLRLEAVGPPPADPAIGTPFRLVDGARAGPPEDCGGVPGYEGLRADASRLNRGLATQDPDARESLDWHYPGLAPGQVLAAMDRFDLSSSARIVASLGRARPTLSAPLEEMVNRAWDRRPLQALIALANLPESASFEWPDRATASRITAPYAWFIRHVGVDGVALTSAGYLRPTDVEAVAAELNLAGEWIGTRNREATTYPVLAFRECAQALGLVRKVKGRLTTTRAARALAADPEGLFAHIADRLPLEKAVARHDAGLVMLLEIAGLPTNVSTPAGGKPTGLRDPDSPGPAATEGDDARGESPSGIVYAAQRRREAAMASLGWAHRDGRTLDHHAIALAAELTRTVLDRASALGRSTRGARGSLPLPDGVVLARAALLGARPL</sequence>
<accession>A0A4V1N5H0</accession>
<dbReference type="OrthoDB" id="9816539at2"/>
<feature type="region of interest" description="Disordered" evidence="1">
    <location>
        <begin position="1"/>
        <end position="31"/>
    </location>
</feature>
<evidence type="ECO:0000256" key="1">
    <source>
        <dbReference type="SAM" id="MobiDB-lite"/>
    </source>
</evidence>
<evidence type="ECO:0000313" key="3">
    <source>
        <dbReference type="EMBL" id="RXR27926.1"/>
    </source>
</evidence>
<dbReference type="SUPFAM" id="SSF159941">
    <property type="entry name" value="MM3350-like"/>
    <property type="match status" value="1"/>
</dbReference>
<feature type="region of interest" description="Disordered" evidence="1">
    <location>
        <begin position="417"/>
        <end position="450"/>
    </location>
</feature>
<keyword evidence="6" id="KW-1185">Reference proteome</keyword>
<dbReference type="InterPro" id="IPR024047">
    <property type="entry name" value="MM3350-like_sf"/>
</dbReference>
<dbReference type="PANTHER" id="PTHR41878">
    <property type="entry name" value="LEXA REPRESSOR-RELATED"/>
    <property type="match status" value="1"/>
</dbReference>
<dbReference type="EMBL" id="SDJQ01000007">
    <property type="protein sequence ID" value="RXR35636.1"/>
    <property type="molecule type" value="Genomic_DNA"/>
</dbReference>
<feature type="domain" description="Plasmid pRiA4b Orf3-like" evidence="2">
    <location>
        <begin position="44"/>
        <end position="215"/>
    </location>
</feature>
<gene>
    <name evidence="3" type="ORF">EQW73_01030</name>
    <name evidence="4" type="ORF">EQW78_04720</name>
</gene>
<evidence type="ECO:0000313" key="4">
    <source>
        <dbReference type="EMBL" id="RXR35636.1"/>
    </source>
</evidence>
<evidence type="ECO:0000313" key="6">
    <source>
        <dbReference type="Proteomes" id="UP000290517"/>
    </source>
</evidence>
<evidence type="ECO:0000259" key="2">
    <source>
        <dbReference type="Pfam" id="PF07929"/>
    </source>
</evidence>
<dbReference type="STRING" id="1713.GCA_000718325_01093"/>
<dbReference type="AlphaFoldDB" id="A0A4V1N5H0"/>
<reference evidence="5 6" key="1">
    <citation type="submission" date="2019-01" db="EMBL/GenBank/DDBJ databases">
        <title>Oerskovia turbata Genome sequencing and assembly.</title>
        <authorList>
            <person name="Dou T."/>
        </authorList>
    </citation>
    <scope>NUCLEOTIDE SEQUENCE [LARGE SCALE GENOMIC DNA]</scope>
    <source>
        <strain evidence="4 5">JCM12123</strain>
        <strain evidence="3 6">JCM3160</strain>
    </source>
</reference>
<organism evidence="4 5">
    <name type="scientific">Oerskovia turbata</name>
    <dbReference type="NCBI Taxonomy" id="1713"/>
    <lineage>
        <taxon>Bacteria</taxon>
        <taxon>Bacillati</taxon>
        <taxon>Actinomycetota</taxon>
        <taxon>Actinomycetes</taxon>
        <taxon>Micrococcales</taxon>
        <taxon>Cellulomonadaceae</taxon>
        <taxon>Oerskovia</taxon>
    </lineage>
</organism>